<evidence type="ECO:0000256" key="3">
    <source>
        <dbReference type="ARBA" id="ARBA00022448"/>
    </source>
</evidence>
<evidence type="ECO:0000313" key="11">
    <source>
        <dbReference type="Proteomes" id="UP001381693"/>
    </source>
</evidence>
<comment type="subcellular location">
    <subcellularLocation>
        <location evidence="1">Membrane</location>
        <topology evidence="1">Multi-pass membrane protein</topology>
    </subcellularLocation>
</comment>
<dbReference type="Gene3D" id="1.50.40.10">
    <property type="entry name" value="Mitochondrial carrier domain"/>
    <property type="match status" value="2"/>
</dbReference>
<dbReference type="Proteomes" id="UP001381693">
    <property type="component" value="Unassembled WGS sequence"/>
</dbReference>
<dbReference type="PANTHER" id="PTHR46314:SF2">
    <property type="entry name" value="SOLUTE CARRIER FAMILY 25 MEMBER 44"/>
    <property type="match status" value="1"/>
</dbReference>
<dbReference type="PRINTS" id="PR00926">
    <property type="entry name" value="MITOCARRIER"/>
</dbReference>
<keyword evidence="6 7" id="KW-0472">Membrane</keyword>
<dbReference type="GO" id="GO:0016020">
    <property type="term" value="C:membrane"/>
    <property type="evidence" value="ECO:0007669"/>
    <property type="project" value="UniProtKB-SubCell"/>
</dbReference>
<keyword evidence="3 8" id="KW-0813">Transport</keyword>
<keyword evidence="9" id="KW-1133">Transmembrane helix</keyword>
<comment type="caution">
    <text evidence="10">The sequence shown here is derived from an EMBL/GenBank/DDBJ whole genome shotgun (WGS) entry which is preliminary data.</text>
</comment>
<feature type="transmembrane region" description="Helical" evidence="9">
    <location>
        <begin position="192"/>
        <end position="210"/>
    </location>
</feature>
<organism evidence="10 11">
    <name type="scientific">Halocaridina rubra</name>
    <name type="common">Hawaiian red shrimp</name>
    <dbReference type="NCBI Taxonomy" id="373956"/>
    <lineage>
        <taxon>Eukaryota</taxon>
        <taxon>Metazoa</taxon>
        <taxon>Ecdysozoa</taxon>
        <taxon>Arthropoda</taxon>
        <taxon>Crustacea</taxon>
        <taxon>Multicrustacea</taxon>
        <taxon>Malacostraca</taxon>
        <taxon>Eumalacostraca</taxon>
        <taxon>Eucarida</taxon>
        <taxon>Decapoda</taxon>
        <taxon>Pleocyemata</taxon>
        <taxon>Caridea</taxon>
        <taxon>Atyoidea</taxon>
        <taxon>Atyidae</taxon>
        <taxon>Halocaridina</taxon>
    </lineage>
</organism>
<evidence type="ECO:0008006" key="12">
    <source>
        <dbReference type="Google" id="ProtNLM"/>
    </source>
</evidence>
<dbReference type="PROSITE" id="PS50920">
    <property type="entry name" value="SOLCAR"/>
    <property type="match status" value="3"/>
</dbReference>
<feature type="repeat" description="Solcar" evidence="7">
    <location>
        <begin position="227"/>
        <end position="309"/>
    </location>
</feature>
<evidence type="ECO:0000256" key="9">
    <source>
        <dbReference type="SAM" id="Phobius"/>
    </source>
</evidence>
<dbReference type="EMBL" id="JAXCGZ010017168">
    <property type="protein sequence ID" value="KAK7068640.1"/>
    <property type="molecule type" value="Genomic_DNA"/>
</dbReference>
<dbReference type="AlphaFoldDB" id="A0AAN8WM32"/>
<dbReference type="SUPFAM" id="SSF103506">
    <property type="entry name" value="Mitochondrial carrier"/>
    <property type="match status" value="1"/>
</dbReference>
<reference evidence="10 11" key="1">
    <citation type="submission" date="2023-11" db="EMBL/GenBank/DDBJ databases">
        <title>Halocaridina rubra genome assembly.</title>
        <authorList>
            <person name="Smith C."/>
        </authorList>
    </citation>
    <scope>NUCLEOTIDE SEQUENCE [LARGE SCALE GENOMIC DNA]</scope>
    <source>
        <strain evidence="10">EP-1</strain>
        <tissue evidence="10">Whole</tissue>
    </source>
</reference>
<evidence type="ECO:0000256" key="2">
    <source>
        <dbReference type="ARBA" id="ARBA00006375"/>
    </source>
</evidence>
<proteinExistence type="inferred from homology"/>
<dbReference type="PANTHER" id="PTHR46314">
    <property type="entry name" value="SOLUTE CARRIER FAMILY 25 MEMBER 44"/>
    <property type="match status" value="1"/>
</dbReference>
<keyword evidence="4 7" id="KW-0812">Transmembrane</keyword>
<evidence type="ECO:0000256" key="5">
    <source>
        <dbReference type="ARBA" id="ARBA00022737"/>
    </source>
</evidence>
<dbReference type="GO" id="GO:0015658">
    <property type="term" value="F:branched-chain amino acid transmembrane transporter activity"/>
    <property type="evidence" value="ECO:0007669"/>
    <property type="project" value="InterPro"/>
</dbReference>
<feature type="transmembrane region" description="Helical" evidence="9">
    <location>
        <begin position="23"/>
        <end position="44"/>
    </location>
</feature>
<gene>
    <name evidence="10" type="ORF">SK128_020808</name>
</gene>
<name>A0AAN8WM32_HALRR</name>
<dbReference type="InterPro" id="IPR002067">
    <property type="entry name" value="MCP"/>
</dbReference>
<dbReference type="InterPro" id="IPR042164">
    <property type="entry name" value="SLC25A44"/>
</dbReference>
<sequence length="321" mass="36687">MSNLENGAYIRTIEWDMMNKYKFYPLSMLSSFSVRCFLYPFTVIKTRIQIQRHSEVYKGTFDAFYKIFKYEGIGGLYKGFWVSTFQIVSGIFYITTYESVRHFLQKEGIKDSRIRALVGGGCASLVGQTIIVPADVISQHMMVLGQLEHRGKSKTVVNPLNIKYHGKTKFQVAADIIQKVYKKDGIRGFYRGYLASICAYVPNSALWWGFYHFYQDKLAIITPQGTSTLLLQCIAAPLGGATTVLLTNPLDIVRARLQVQRAGGFGHTFRVLWAEEQIGIFTKGLSPRMFQSCIFSFMIILGYESVKRFSISDEYKEDVKW</sequence>
<evidence type="ECO:0000256" key="8">
    <source>
        <dbReference type="RuleBase" id="RU000488"/>
    </source>
</evidence>
<evidence type="ECO:0000256" key="4">
    <source>
        <dbReference type="ARBA" id="ARBA00022692"/>
    </source>
</evidence>
<dbReference type="Pfam" id="PF00153">
    <property type="entry name" value="Mito_carr"/>
    <property type="match status" value="3"/>
</dbReference>
<keyword evidence="5" id="KW-0677">Repeat</keyword>
<accession>A0AAN8WM32</accession>
<feature type="repeat" description="Solcar" evidence="7">
    <location>
        <begin position="111"/>
        <end position="217"/>
    </location>
</feature>
<dbReference type="GO" id="GO:0005739">
    <property type="term" value="C:mitochondrion"/>
    <property type="evidence" value="ECO:0007669"/>
    <property type="project" value="InterPro"/>
</dbReference>
<evidence type="ECO:0000256" key="1">
    <source>
        <dbReference type="ARBA" id="ARBA00004141"/>
    </source>
</evidence>
<keyword evidence="11" id="KW-1185">Reference proteome</keyword>
<dbReference type="GO" id="GO:0009083">
    <property type="term" value="P:branched-chain amino acid catabolic process"/>
    <property type="evidence" value="ECO:0007669"/>
    <property type="project" value="InterPro"/>
</dbReference>
<comment type="similarity">
    <text evidence="2 8">Belongs to the mitochondrial carrier (TC 2.A.29) family.</text>
</comment>
<evidence type="ECO:0000256" key="6">
    <source>
        <dbReference type="ARBA" id="ARBA00023136"/>
    </source>
</evidence>
<evidence type="ECO:0000313" key="10">
    <source>
        <dbReference type="EMBL" id="KAK7068640.1"/>
    </source>
</evidence>
<feature type="repeat" description="Solcar" evidence="7">
    <location>
        <begin position="18"/>
        <end position="103"/>
    </location>
</feature>
<evidence type="ECO:0000256" key="7">
    <source>
        <dbReference type="PROSITE-ProRule" id="PRU00282"/>
    </source>
</evidence>
<protein>
    <recommendedName>
        <fullName evidence="12">Solute carrier family 25 member 44</fullName>
    </recommendedName>
</protein>
<dbReference type="InterPro" id="IPR018108">
    <property type="entry name" value="MCP_transmembrane"/>
</dbReference>
<dbReference type="InterPro" id="IPR023395">
    <property type="entry name" value="MCP_dom_sf"/>
</dbReference>